<dbReference type="Pfam" id="PF04167">
    <property type="entry name" value="DUF402"/>
    <property type="match status" value="1"/>
</dbReference>
<feature type="compositionally biased region" description="Basic and acidic residues" evidence="1">
    <location>
        <begin position="147"/>
        <end position="166"/>
    </location>
</feature>
<dbReference type="InterPro" id="IPR035930">
    <property type="entry name" value="FomD-like_sf"/>
</dbReference>
<organism evidence="3 4">
    <name type="scientific">Nakamurella aerolata</name>
    <dbReference type="NCBI Taxonomy" id="1656892"/>
    <lineage>
        <taxon>Bacteria</taxon>
        <taxon>Bacillati</taxon>
        <taxon>Actinomycetota</taxon>
        <taxon>Actinomycetes</taxon>
        <taxon>Nakamurellales</taxon>
        <taxon>Nakamurellaceae</taxon>
        <taxon>Nakamurella</taxon>
    </lineage>
</organism>
<proteinExistence type="predicted"/>
<gene>
    <name evidence="3" type="ORF">HKD39_02050</name>
</gene>
<dbReference type="Proteomes" id="UP000562984">
    <property type="component" value="Unassembled WGS sequence"/>
</dbReference>
<dbReference type="InterPro" id="IPR007295">
    <property type="entry name" value="DUF402"/>
</dbReference>
<name>A0A849A7Q2_9ACTN</name>
<dbReference type="SUPFAM" id="SSF159234">
    <property type="entry name" value="FomD-like"/>
    <property type="match status" value="1"/>
</dbReference>
<evidence type="ECO:0000313" key="3">
    <source>
        <dbReference type="EMBL" id="NNG34520.1"/>
    </source>
</evidence>
<feature type="region of interest" description="Disordered" evidence="1">
    <location>
        <begin position="143"/>
        <end position="166"/>
    </location>
</feature>
<evidence type="ECO:0000259" key="2">
    <source>
        <dbReference type="Pfam" id="PF04167"/>
    </source>
</evidence>
<dbReference type="RefSeq" id="WP_171198141.1">
    <property type="nucleotide sequence ID" value="NZ_JABEND010000001.1"/>
</dbReference>
<evidence type="ECO:0000313" key="4">
    <source>
        <dbReference type="Proteomes" id="UP000562984"/>
    </source>
</evidence>
<keyword evidence="4" id="KW-1185">Reference proteome</keyword>
<feature type="domain" description="DUF402" evidence="2">
    <location>
        <begin position="3"/>
        <end position="111"/>
    </location>
</feature>
<accession>A0A849A7Q2</accession>
<protein>
    <submittedName>
        <fullName evidence="3">DUF402 domain-containing protein</fullName>
    </submittedName>
</protein>
<dbReference type="EMBL" id="JABEND010000001">
    <property type="protein sequence ID" value="NNG34520.1"/>
    <property type="molecule type" value="Genomic_DNA"/>
</dbReference>
<evidence type="ECO:0000256" key="1">
    <source>
        <dbReference type="SAM" id="MobiDB-lite"/>
    </source>
</evidence>
<comment type="caution">
    <text evidence="3">The sequence shown here is derived from an EMBL/GenBank/DDBJ whole genome shotgun (WGS) entry which is preliminary data.</text>
</comment>
<dbReference type="AlphaFoldDB" id="A0A849A7Q2"/>
<sequence>MVGPGILRLAPTGKPWSVWIFHWTADGGAAEPDERVRHSWYVNLEAPLRFGPDAVYSTDRVLDVVIGPEGQHRIKDADKLEQAVLQGRFGATQADRIRADATAALADFATGDAWEFDRRWVDWLPDPSWPVPTLPDEWAGVPLAPELTRDDVSGAVVRRETHRPDA</sequence>
<reference evidence="3 4" key="1">
    <citation type="submission" date="2020-05" db="EMBL/GenBank/DDBJ databases">
        <title>Nakamurella sp. DB0629 isolated from air conditioner.</title>
        <authorList>
            <person name="Kim D.H."/>
            <person name="Kim D.-U."/>
        </authorList>
    </citation>
    <scope>NUCLEOTIDE SEQUENCE [LARGE SCALE GENOMIC DNA]</scope>
    <source>
        <strain evidence="3 4">DB0629</strain>
    </source>
</reference>
<dbReference type="Gene3D" id="2.40.380.10">
    <property type="entry name" value="FomD-like"/>
    <property type="match status" value="1"/>
</dbReference>